<feature type="compositionally biased region" description="Basic and acidic residues" evidence="1">
    <location>
        <begin position="48"/>
        <end position="58"/>
    </location>
</feature>
<dbReference type="Proteomes" id="UP001174936">
    <property type="component" value="Unassembled WGS sequence"/>
</dbReference>
<feature type="region of interest" description="Disordered" evidence="1">
    <location>
        <begin position="133"/>
        <end position="157"/>
    </location>
</feature>
<feature type="compositionally biased region" description="Polar residues" evidence="1">
    <location>
        <begin position="137"/>
        <end position="149"/>
    </location>
</feature>
<proteinExistence type="predicted"/>
<evidence type="ECO:0000313" key="3">
    <source>
        <dbReference type="Proteomes" id="UP001174936"/>
    </source>
</evidence>
<dbReference type="EMBL" id="JAULSV010000005">
    <property type="protein sequence ID" value="KAK0644342.1"/>
    <property type="molecule type" value="Genomic_DNA"/>
</dbReference>
<feature type="region of interest" description="Disordered" evidence="1">
    <location>
        <begin position="19"/>
        <end position="90"/>
    </location>
</feature>
<sequence length="199" mass="21715">MEDAACLCVAELPARSRGWCDGPGESRRNRSLSRTSSSNPSPATRAHPSRDSSARRSDAQYGRRIAPLRATVLTSRAERRADSNKPPTFGRGAQFVSVTRRDCAVLCVVSLLLVFAPPRPRLAVSAVTGPDQHTLKHSQFSSTSMTRNPRPTLRSESGVDAKADCGLQAYFNVVGPTDLAPGGDVKCYRRYQMMRSCLF</sequence>
<feature type="compositionally biased region" description="Low complexity" evidence="1">
    <location>
        <begin position="32"/>
        <end position="46"/>
    </location>
</feature>
<accession>A0AA39Y1M0</accession>
<evidence type="ECO:0000313" key="2">
    <source>
        <dbReference type="EMBL" id="KAK0644342.1"/>
    </source>
</evidence>
<comment type="caution">
    <text evidence="2">The sequence shown here is derived from an EMBL/GenBank/DDBJ whole genome shotgun (WGS) entry which is preliminary data.</text>
</comment>
<dbReference type="AlphaFoldDB" id="A0AA39Y1M0"/>
<organism evidence="2 3">
    <name type="scientific">Cercophora newfieldiana</name>
    <dbReference type="NCBI Taxonomy" id="92897"/>
    <lineage>
        <taxon>Eukaryota</taxon>
        <taxon>Fungi</taxon>
        <taxon>Dikarya</taxon>
        <taxon>Ascomycota</taxon>
        <taxon>Pezizomycotina</taxon>
        <taxon>Sordariomycetes</taxon>
        <taxon>Sordariomycetidae</taxon>
        <taxon>Sordariales</taxon>
        <taxon>Lasiosphaeriaceae</taxon>
        <taxon>Cercophora</taxon>
    </lineage>
</organism>
<keyword evidence="3" id="KW-1185">Reference proteome</keyword>
<protein>
    <submittedName>
        <fullName evidence="2">Uncharacterized protein</fullName>
    </submittedName>
</protein>
<evidence type="ECO:0000256" key="1">
    <source>
        <dbReference type="SAM" id="MobiDB-lite"/>
    </source>
</evidence>
<reference evidence="2" key="1">
    <citation type="submission" date="2023-06" db="EMBL/GenBank/DDBJ databases">
        <title>Genome-scale phylogeny and comparative genomics of the fungal order Sordariales.</title>
        <authorList>
            <consortium name="Lawrence Berkeley National Laboratory"/>
            <person name="Hensen N."/>
            <person name="Bonometti L."/>
            <person name="Westerberg I."/>
            <person name="Brannstrom I.O."/>
            <person name="Guillou S."/>
            <person name="Cros-Aarteil S."/>
            <person name="Calhoun S."/>
            <person name="Haridas S."/>
            <person name="Kuo A."/>
            <person name="Mondo S."/>
            <person name="Pangilinan J."/>
            <person name="Riley R."/>
            <person name="Labutti K."/>
            <person name="Andreopoulos B."/>
            <person name="Lipzen A."/>
            <person name="Chen C."/>
            <person name="Yanf M."/>
            <person name="Daum C."/>
            <person name="Ng V."/>
            <person name="Clum A."/>
            <person name="Steindorff A."/>
            <person name="Ohm R."/>
            <person name="Martin F."/>
            <person name="Silar P."/>
            <person name="Natvig D."/>
            <person name="Lalanne C."/>
            <person name="Gautier V."/>
            <person name="Ament-Velasquez S.L."/>
            <person name="Kruys A."/>
            <person name="Hutchinson M.I."/>
            <person name="Powell A.J."/>
            <person name="Barry K."/>
            <person name="Miller A.N."/>
            <person name="Grigoriev I.V."/>
            <person name="Debuchy R."/>
            <person name="Gladieux P."/>
            <person name="Thoren M.H."/>
            <person name="Johannesson H."/>
        </authorList>
    </citation>
    <scope>NUCLEOTIDE SEQUENCE</scope>
    <source>
        <strain evidence="2">SMH2532-1</strain>
    </source>
</reference>
<gene>
    <name evidence="2" type="ORF">B0T16DRAFT_195690</name>
</gene>
<name>A0AA39Y1M0_9PEZI</name>